<sequence length="176" mass="20260">MNEALPTKHELRRQMHEALGSWLYARRATSKTKQERAEHVLDYRRRRNQLAAGMYREEVNARGNTVHRDLDADLALGFVGRDRYVYDSKLCGAGWQQYDTDQDAPYFGCWVNLEKRWTMCYAEGDRILVKCPSEESLKAELADMDRFYGRAPAAFTLFASGGQVTQLVCERPSVTP</sequence>
<dbReference type="OrthoDB" id="7851858at2"/>
<dbReference type="EMBL" id="CP033968">
    <property type="protein sequence ID" value="AZG12145.1"/>
    <property type="molecule type" value="Genomic_DNA"/>
</dbReference>
<gene>
    <name evidence="1" type="ORF">EHF44_01365</name>
</gene>
<evidence type="ECO:0000313" key="2">
    <source>
        <dbReference type="Proteomes" id="UP000270411"/>
    </source>
</evidence>
<evidence type="ECO:0000313" key="1">
    <source>
        <dbReference type="EMBL" id="AZG12145.1"/>
    </source>
</evidence>
<dbReference type="RefSeq" id="WP_017512751.1">
    <property type="nucleotide sequence ID" value="NZ_CP033968.1"/>
</dbReference>
<proteinExistence type="predicted"/>
<dbReference type="Proteomes" id="UP000270411">
    <property type="component" value="Plasmid unnamed1"/>
</dbReference>
<protein>
    <submittedName>
        <fullName evidence="1">Uncharacterized protein</fullName>
    </submittedName>
</protein>
<dbReference type="AlphaFoldDB" id="A0A3G8GW11"/>
<accession>A0A3G8GW11</accession>
<name>A0A3G8GW11_9BURK</name>
<keyword evidence="1" id="KW-0614">Plasmid</keyword>
<organism evidence="1 2">
    <name type="scientific">Cupriavidus pauculus</name>
    <dbReference type="NCBI Taxonomy" id="82633"/>
    <lineage>
        <taxon>Bacteria</taxon>
        <taxon>Pseudomonadati</taxon>
        <taxon>Pseudomonadota</taxon>
        <taxon>Betaproteobacteria</taxon>
        <taxon>Burkholderiales</taxon>
        <taxon>Burkholderiaceae</taxon>
        <taxon>Cupriavidus</taxon>
    </lineage>
</organism>
<geneLocation type="plasmid" evidence="1">
    <name>unnamed1</name>
</geneLocation>
<dbReference type="KEGG" id="cpau:EHF44_01365"/>
<reference evidence="2" key="1">
    <citation type="submission" date="2018-11" db="EMBL/GenBank/DDBJ databases">
        <title>FDA dAtabase for Regulatory Grade micrObial Sequences (FDA-ARGOS): Supporting development and validation of Infectious Disease Dx tests.</title>
        <authorList>
            <person name="Goldberg B."/>
            <person name="Campos J."/>
            <person name="Tallon L."/>
            <person name="Sadzewicz L."/>
            <person name="Zhao X."/>
            <person name="Vavikolanu K."/>
            <person name="Mehta A."/>
            <person name="Aluvathingal J."/>
            <person name="Nadendla S."/>
            <person name="Geyer C."/>
            <person name="Nandy P."/>
            <person name="Yan Y."/>
            <person name="Sichtig H."/>
        </authorList>
    </citation>
    <scope>NUCLEOTIDE SEQUENCE [LARGE SCALE GENOMIC DNA]</scope>
    <source>
        <strain evidence="2">FDAARGOS_614</strain>
        <plasmid evidence="2">unnamed1</plasmid>
    </source>
</reference>